<sequence>MSPGSNIESYPAFAHIGLRENPGKNLNQITCPDRESNPGYLVSQPDALTLFRKVETREVLINRILGAARSIKNSHEQLSRATSAIHARAQQCIEAEGGTFETVRKHRPPTSRILGLPMTVHVRERAYASYRSPDCNLPSQAGRQCGCTSLPNSPKSDPKGLLGSADPAADCCFQMHDKYEPSH</sequence>
<organism evidence="1 2">
    <name type="scientific">Periplaneta americana</name>
    <name type="common">American cockroach</name>
    <name type="synonym">Blatta americana</name>
    <dbReference type="NCBI Taxonomy" id="6978"/>
    <lineage>
        <taxon>Eukaryota</taxon>
        <taxon>Metazoa</taxon>
        <taxon>Ecdysozoa</taxon>
        <taxon>Arthropoda</taxon>
        <taxon>Hexapoda</taxon>
        <taxon>Insecta</taxon>
        <taxon>Pterygota</taxon>
        <taxon>Neoptera</taxon>
        <taxon>Polyneoptera</taxon>
        <taxon>Dictyoptera</taxon>
        <taxon>Blattodea</taxon>
        <taxon>Blattoidea</taxon>
        <taxon>Blattidae</taxon>
        <taxon>Blattinae</taxon>
        <taxon>Periplaneta</taxon>
    </lineage>
</organism>
<evidence type="ECO:0000313" key="1">
    <source>
        <dbReference type="EMBL" id="KAJ4441332.1"/>
    </source>
</evidence>
<dbReference type="Proteomes" id="UP001148838">
    <property type="component" value="Unassembled WGS sequence"/>
</dbReference>
<keyword evidence="2" id="KW-1185">Reference proteome</keyword>
<dbReference type="EMBL" id="JAJSOF020000015">
    <property type="protein sequence ID" value="KAJ4441332.1"/>
    <property type="molecule type" value="Genomic_DNA"/>
</dbReference>
<proteinExistence type="predicted"/>
<gene>
    <name evidence="1" type="ORF">ANN_11187</name>
</gene>
<accession>A0ABQ8T602</accession>
<evidence type="ECO:0000313" key="2">
    <source>
        <dbReference type="Proteomes" id="UP001148838"/>
    </source>
</evidence>
<name>A0ABQ8T602_PERAM</name>
<comment type="caution">
    <text evidence="1">The sequence shown here is derived from an EMBL/GenBank/DDBJ whole genome shotgun (WGS) entry which is preliminary data.</text>
</comment>
<reference evidence="1 2" key="1">
    <citation type="journal article" date="2022" name="Allergy">
        <title>Genome assembly and annotation of Periplaneta americana reveal a comprehensive cockroach allergen profile.</title>
        <authorList>
            <person name="Wang L."/>
            <person name="Xiong Q."/>
            <person name="Saelim N."/>
            <person name="Wang L."/>
            <person name="Nong W."/>
            <person name="Wan A.T."/>
            <person name="Shi M."/>
            <person name="Liu X."/>
            <person name="Cao Q."/>
            <person name="Hui J.H.L."/>
            <person name="Sookrung N."/>
            <person name="Leung T.F."/>
            <person name="Tungtrongchitr A."/>
            <person name="Tsui S.K.W."/>
        </authorList>
    </citation>
    <scope>NUCLEOTIDE SEQUENCE [LARGE SCALE GENOMIC DNA]</scope>
    <source>
        <strain evidence="1">PWHHKU_190912</strain>
    </source>
</reference>
<protein>
    <submittedName>
        <fullName evidence="1">Uncharacterized protein</fullName>
    </submittedName>
</protein>